<dbReference type="PANTHER" id="PTHR43210:SF2">
    <property type="entry name" value="ATP-DEPENDENT DETHIOBIOTIN SYNTHETASE BIOD 2"/>
    <property type="match status" value="1"/>
</dbReference>
<protein>
    <recommendedName>
        <fullName evidence="9">ATP-dependent dethiobiotin synthetase BioD</fullName>
        <ecNumber evidence="9">6.3.3.3</ecNumber>
    </recommendedName>
    <alternativeName>
        <fullName evidence="9">DTB synthetase</fullName>
        <shortName evidence="9">DTBS</shortName>
    </alternativeName>
    <alternativeName>
        <fullName evidence="9">Dethiobiotin synthase</fullName>
    </alternativeName>
</protein>
<keyword evidence="3 9" id="KW-0479">Metal-binding</keyword>
<evidence type="ECO:0000313" key="11">
    <source>
        <dbReference type="Proteomes" id="UP000180057"/>
    </source>
</evidence>
<dbReference type="NCBIfam" id="TIGR00347">
    <property type="entry name" value="bioD"/>
    <property type="match status" value="1"/>
</dbReference>
<keyword evidence="5 9" id="KW-0093">Biotin biosynthesis</keyword>
<dbReference type="GO" id="GO:0000287">
    <property type="term" value="F:magnesium ion binding"/>
    <property type="evidence" value="ECO:0007669"/>
    <property type="project" value="UniProtKB-UniRule"/>
</dbReference>
<dbReference type="OrthoDB" id="9802097at2"/>
<comment type="function">
    <text evidence="9">Catalyzes a mechanistically unusual reaction, the ATP-dependent insertion of CO2 between the N7 and N8 nitrogen atoms of 7,8-diaminopelargonic acid (DAPA, also called 7,8-diammoniononanoate) to form a ureido ring.</text>
</comment>
<keyword evidence="6 9" id="KW-0067">ATP-binding</keyword>
<evidence type="ECO:0000256" key="2">
    <source>
        <dbReference type="ARBA" id="ARBA00022598"/>
    </source>
</evidence>
<dbReference type="HAMAP" id="MF_00336">
    <property type="entry name" value="BioD"/>
    <property type="match status" value="1"/>
</dbReference>
<feature type="binding site" evidence="9">
    <location>
        <position position="42"/>
    </location>
    <ligand>
        <name>substrate</name>
    </ligand>
</feature>
<dbReference type="PANTHER" id="PTHR43210">
    <property type="entry name" value="DETHIOBIOTIN SYNTHETASE"/>
    <property type="match status" value="1"/>
</dbReference>
<evidence type="ECO:0000256" key="5">
    <source>
        <dbReference type="ARBA" id="ARBA00022756"/>
    </source>
</evidence>
<keyword evidence="7 9" id="KW-0460">Magnesium</keyword>
<dbReference type="SUPFAM" id="SSF52540">
    <property type="entry name" value="P-loop containing nucleoside triphosphate hydrolases"/>
    <property type="match status" value="1"/>
</dbReference>
<dbReference type="Pfam" id="PF13500">
    <property type="entry name" value="AAA_26"/>
    <property type="match status" value="1"/>
</dbReference>
<feature type="binding site" evidence="9">
    <location>
        <begin position="204"/>
        <end position="206"/>
    </location>
    <ligand>
        <name>ATP</name>
        <dbReference type="ChEBI" id="CHEBI:30616"/>
    </ligand>
</feature>
<dbReference type="GO" id="GO:0004141">
    <property type="term" value="F:dethiobiotin synthase activity"/>
    <property type="evidence" value="ECO:0007669"/>
    <property type="project" value="UniProtKB-UniRule"/>
</dbReference>
<dbReference type="RefSeq" id="WP_071390995.1">
    <property type="nucleotide sequence ID" value="NZ_MLQS01000031.1"/>
</dbReference>
<feature type="active site" evidence="9">
    <location>
        <position position="38"/>
    </location>
</feature>
<gene>
    <name evidence="9" type="primary">bioD</name>
    <name evidence="10" type="ORF">BKP45_20480</name>
</gene>
<evidence type="ECO:0000256" key="4">
    <source>
        <dbReference type="ARBA" id="ARBA00022741"/>
    </source>
</evidence>
<dbReference type="GO" id="GO:0005524">
    <property type="term" value="F:ATP binding"/>
    <property type="evidence" value="ECO:0007669"/>
    <property type="project" value="UniProtKB-UniRule"/>
</dbReference>
<comment type="catalytic activity">
    <reaction evidence="8">
        <text>(7R,8S)-8-amino-7-(carboxyamino)nonanoate + ATP = (4R,5S)-dethiobiotin + ADP + phosphate + H(+)</text>
        <dbReference type="Rhea" id="RHEA:63684"/>
        <dbReference type="ChEBI" id="CHEBI:15378"/>
        <dbReference type="ChEBI" id="CHEBI:30616"/>
        <dbReference type="ChEBI" id="CHEBI:43474"/>
        <dbReference type="ChEBI" id="CHEBI:149470"/>
        <dbReference type="ChEBI" id="CHEBI:149473"/>
        <dbReference type="ChEBI" id="CHEBI:456216"/>
    </reaction>
</comment>
<comment type="caution">
    <text evidence="10">The sequence shown here is derived from an EMBL/GenBank/DDBJ whole genome shotgun (WGS) entry which is preliminary data.</text>
</comment>
<proteinExistence type="inferred from homology"/>
<dbReference type="EMBL" id="MLQS01000031">
    <property type="protein sequence ID" value="OIJ17934.1"/>
    <property type="molecule type" value="Genomic_DNA"/>
</dbReference>
<sequence>MVRGIFITGTDTEIGKTFVTAGLAAALYEKNYDVGVFKPMASGANRNDPLSDASILKFMANDSSTLEEINPFQFNEPLAPYVAAQREGIKVPLEEVIKAWKRIRYKHDFLLVEGAGGLAVPLGENYLVSDVAKAIGFPLIIVARPNLGTINHTLLTIDYAKQVGLHVLGVVINGLNEGKIGVVEETSPSIIEEFSGVPVLGIIPYIERLNRNKIIKVINERLDLRVITNCLAKKMDL</sequence>
<feature type="binding site" evidence="9">
    <location>
        <position position="52"/>
    </location>
    <ligand>
        <name>Mg(2+)</name>
        <dbReference type="ChEBI" id="CHEBI:18420"/>
    </ligand>
</feature>
<evidence type="ECO:0000256" key="7">
    <source>
        <dbReference type="ARBA" id="ARBA00022842"/>
    </source>
</evidence>
<keyword evidence="2 9" id="KW-0436">Ligase</keyword>
<feature type="binding site" evidence="9">
    <location>
        <begin position="113"/>
        <end position="116"/>
    </location>
    <ligand>
        <name>ATP</name>
        <dbReference type="ChEBI" id="CHEBI:30616"/>
    </ligand>
</feature>
<organism evidence="10 11">
    <name type="scientific">Anaerobacillus alkalidiazotrophicus</name>
    <dbReference type="NCBI Taxonomy" id="472963"/>
    <lineage>
        <taxon>Bacteria</taxon>
        <taxon>Bacillati</taxon>
        <taxon>Bacillota</taxon>
        <taxon>Bacilli</taxon>
        <taxon>Bacillales</taxon>
        <taxon>Bacillaceae</taxon>
        <taxon>Anaerobacillus</taxon>
    </lineage>
</organism>
<comment type="catalytic activity">
    <reaction evidence="9">
        <text>(7R,8S)-7,8-diammoniononanoate + CO2 + ATP = (4R,5S)-dethiobiotin + ADP + phosphate + 3 H(+)</text>
        <dbReference type="Rhea" id="RHEA:15805"/>
        <dbReference type="ChEBI" id="CHEBI:15378"/>
        <dbReference type="ChEBI" id="CHEBI:16526"/>
        <dbReference type="ChEBI" id="CHEBI:30616"/>
        <dbReference type="ChEBI" id="CHEBI:43474"/>
        <dbReference type="ChEBI" id="CHEBI:149469"/>
        <dbReference type="ChEBI" id="CHEBI:149473"/>
        <dbReference type="ChEBI" id="CHEBI:456216"/>
        <dbReference type="EC" id="6.3.3.3"/>
    </reaction>
</comment>
<feature type="binding site" evidence="9">
    <location>
        <begin position="13"/>
        <end position="18"/>
    </location>
    <ligand>
        <name>ATP</name>
        <dbReference type="ChEBI" id="CHEBI:30616"/>
    </ligand>
</feature>
<dbReference type="STRING" id="472963.BKP45_20480"/>
<keyword evidence="1 9" id="KW-0963">Cytoplasm</keyword>
<comment type="similarity">
    <text evidence="9">Belongs to the dethiobiotin synthetase family.</text>
</comment>
<dbReference type="InterPro" id="IPR027417">
    <property type="entry name" value="P-loop_NTPase"/>
</dbReference>
<dbReference type="GO" id="GO:0042803">
    <property type="term" value="F:protein homodimerization activity"/>
    <property type="evidence" value="ECO:0007669"/>
    <property type="project" value="UniProtKB-ARBA"/>
</dbReference>
<dbReference type="CDD" id="cd03109">
    <property type="entry name" value="DTBS"/>
    <property type="match status" value="1"/>
</dbReference>
<comment type="cofactor">
    <cofactor evidence="9">
        <name>Mg(2+)</name>
        <dbReference type="ChEBI" id="CHEBI:18420"/>
    </cofactor>
</comment>
<dbReference type="GO" id="GO:0009102">
    <property type="term" value="P:biotin biosynthetic process"/>
    <property type="evidence" value="ECO:0007669"/>
    <property type="project" value="UniProtKB-UniRule"/>
</dbReference>
<dbReference type="EC" id="6.3.3.3" evidence="9"/>
<name>A0A1S2M048_9BACI</name>
<reference evidence="10 11" key="1">
    <citation type="submission" date="2016-10" db="EMBL/GenBank/DDBJ databases">
        <title>Draft genome sequences of four alkaliphilic bacteria belonging to the Anaerobacillus genus.</title>
        <authorList>
            <person name="Bassil N.M."/>
            <person name="Lloyd J.R."/>
        </authorList>
    </citation>
    <scope>NUCLEOTIDE SEQUENCE [LARGE SCALE GENOMIC DNA]</scope>
    <source>
        <strain evidence="10 11">DSM 22531</strain>
    </source>
</reference>
<evidence type="ECO:0000256" key="3">
    <source>
        <dbReference type="ARBA" id="ARBA00022723"/>
    </source>
</evidence>
<evidence type="ECO:0000256" key="9">
    <source>
        <dbReference type="HAMAP-Rule" id="MF_00336"/>
    </source>
</evidence>
<evidence type="ECO:0000256" key="8">
    <source>
        <dbReference type="ARBA" id="ARBA00047386"/>
    </source>
</evidence>
<feature type="binding site" evidence="9">
    <location>
        <position position="113"/>
    </location>
    <ligand>
        <name>Mg(2+)</name>
        <dbReference type="ChEBI" id="CHEBI:18420"/>
    </ligand>
</feature>
<keyword evidence="11" id="KW-1185">Reference proteome</keyword>
<dbReference type="UniPathway" id="UPA00078">
    <property type="reaction ID" value="UER00161"/>
</dbReference>
<evidence type="ECO:0000313" key="10">
    <source>
        <dbReference type="EMBL" id="OIJ17934.1"/>
    </source>
</evidence>
<dbReference type="GO" id="GO:0005829">
    <property type="term" value="C:cytosol"/>
    <property type="evidence" value="ECO:0007669"/>
    <property type="project" value="TreeGrafter"/>
</dbReference>
<evidence type="ECO:0000256" key="1">
    <source>
        <dbReference type="ARBA" id="ARBA00022490"/>
    </source>
</evidence>
<feature type="binding site" evidence="9">
    <location>
        <position position="52"/>
    </location>
    <ligand>
        <name>ATP</name>
        <dbReference type="ChEBI" id="CHEBI:30616"/>
    </ligand>
</feature>
<comment type="pathway">
    <text evidence="9">Cofactor biosynthesis; biotin biosynthesis; biotin from 7,8-diaminononanoate: step 1/2.</text>
</comment>
<dbReference type="Proteomes" id="UP000180057">
    <property type="component" value="Unassembled WGS sequence"/>
</dbReference>
<dbReference type="InterPro" id="IPR004472">
    <property type="entry name" value="DTB_synth_BioD"/>
</dbReference>
<accession>A0A1S2M048</accession>
<feature type="binding site" evidence="9">
    <location>
        <position position="17"/>
    </location>
    <ligand>
        <name>Mg(2+)</name>
        <dbReference type="ChEBI" id="CHEBI:18420"/>
    </ligand>
</feature>
<dbReference type="Gene3D" id="3.40.50.300">
    <property type="entry name" value="P-loop containing nucleotide triphosphate hydrolases"/>
    <property type="match status" value="1"/>
</dbReference>
<keyword evidence="4 9" id="KW-0547">Nucleotide-binding</keyword>
<dbReference type="AlphaFoldDB" id="A0A1S2M048"/>
<comment type="caution">
    <text evidence="9">Lacks conserved residue(s) required for the propagation of feature annotation.</text>
</comment>
<comment type="subcellular location">
    <subcellularLocation>
        <location evidence="9">Cytoplasm</location>
    </subcellularLocation>
</comment>
<dbReference type="FunFam" id="3.40.50.300:FF:000292">
    <property type="entry name" value="ATP-dependent dethiobiotin synthetase BioD"/>
    <property type="match status" value="1"/>
</dbReference>
<dbReference type="PIRSF" id="PIRSF006755">
    <property type="entry name" value="DTB_synth"/>
    <property type="match status" value="1"/>
</dbReference>
<evidence type="ECO:0000256" key="6">
    <source>
        <dbReference type="ARBA" id="ARBA00022840"/>
    </source>
</evidence>
<comment type="subunit">
    <text evidence="9">Homodimer.</text>
</comment>